<reference evidence="17" key="1">
    <citation type="submission" date="2020-05" db="EMBL/GenBank/DDBJ databases">
        <title>Phylogenomic resolution of chytrid fungi.</title>
        <authorList>
            <person name="Stajich J.E."/>
            <person name="Amses K."/>
            <person name="Simmons R."/>
            <person name="Seto K."/>
            <person name="Myers J."/>
            <person name="Bonds A."/>
            <person name="Quandt C.A."/>
            <person name="Barry K."/>
            <person name="Liu P."/>
            <person name="Grigoriev I."/>
            <person name="Longcore J.E."/>
            <person name="James T.Y."/>
        </authorList>
    </citation>
    <scope>NUCLEOTIDE SEQUENCE</scope>
    <source>
        <strain evidence="17">JEL0379</strain>
    </source>
</reference>
<dbReference type="AlphaFoldDB" id="A0AAD5TTE3"/>
<keyword evidence="3" id="KW-0633">Potassium transport</keyword>
<comment type="subcellular location">
    <subcellularLocation>
        <location evidence="1">Membrane</location>
        <topology evidence="1">Multi-pass membrane protein</topology>
    </subcellularLocation>
</comment>
<evidence type="ECO:0000256" key="2">
    <source>
        <dbReference type="ARBA" id="ARBA00022448"/>
    </source>
</evidence>
<evidence type="ECO:0000313" key="18">
    <source>
        <dbReference type="Proteomes" id="UP001212152"/>
    </source>
</evidence>
<dbReference type="PANTHER" id="PTHR10027:SF10">
    <property type="entry name" value="SLOWPOKE 2, ISOFORM D"/>
    <property type="match status" value="1"/>
</dbReference>
<evidence type="ECO:0000256" key="12">
    <source>
        <dbReference type="SAM" id="MobiDB-lite"/>
    </source>
</evidence>
<dbReference type="PANTHER" id="PTHR10027">
    <property type="entry name" value="CALCIUM-ACTIVATED POTASSIUM CHANNEL ALPHA CHAIN"/>
    <property type="match status" value="1"/>
</dbReference>
<sequence>MGSATADDSHQGGGGLLNALVHRRSNNRQNPNHSTSRLWPGAAANSSTTKGLFHARKRSQAVDPSVSLQGLKADREEVQVTAHKHKNPFRPFVPSPFLRQRTGLSLVRTNYSIRKASIRQNEKADYARADGGDNEKQGVDDTNREDFRKLDAKFHVTSYAHNVVNITQSRGFAMLFVYLDLTVDLLLCALYVYQISSTNPLSDAPTPFWLFIERPRWLYLVLLVLNFYNLASYLIRISVTNEKRRALMSYHPVIDLLTTVPFVVSLFISHGQYLYVPYYLRCWYIIWRSNRAMSVHMDVDADLGTVSVNPLRHQLIILLSFLTAILFTMAAAFQWSEMMFSQITYSAIDVLYFSLVTAATVGYGDISPNHWVSRLLVIVILLVILSIVPGLISDFLDTWNLNRESSKGFTAGTHEHVILIGNFTNPNRVQDLLNGFLDIRNTRTPNRHVVIFGPGEAPLAVQNLLALPFYRTCTTYLQGDALDERNYGRMDSGTASAAFVLSNRRATDWFEEDQNTTLTAWSFHIHNPSVPLYTEVLLPETAAFHQMTEMVICVDQIKQVVLACNCLHVGVSTFIMNLIFQSNPSNACSLAWEFQYSDGLANEIYHAEANPVLVGKSFAFVSWFLYVEFQVVLFAVRPENGAGELLLNPGRAYSIQKDDVCYYIAHHTTDLENIQGMTEAEMLRAMKQYGVAPLSQDVTLDVIDVPEGERENGDAKPAEDFKILNASDGDDDDKEDGIHTVKKKKENKKGGAQEKKPSSSPPQPPPPASHENIRKLEKVLPPAATHLIAQLTDGTYIGRPESPHSSIPEDQPPFCRLLKTPLTNRHQCILDDATHLRDHTLVCAGEQPLFRFMCTLRSAAIPTRDMRTILILGADEPTDEEFHSTLAVFPEVKYMVGDCRRKRDMLRAGVEHAHTVLIMSKPENAFKGSPDQRQPRNAVEDMSSSKADSAACLATHVVHQILAGKGICVNGMRQRGGRDVGGAGDDGGTRGEATGDGDGPASTGDLGIVGPVKQLEGRAGGRGGDRRRGSSSSETGSVLLPADGASVTHSHHGRTSSVSSGTSDNDKDHKHPHHRSHRPHRTITVVTELLDRKNIRFLHALVSPASIIDHLHSPTYASGHAVVSALIDNFVYAVYENASTIDIVKGMCGDLRDRPGQNSSCLTTAGWEEWMEGKPFEEIYRVLAVERGVIPVAVIRAPDEALGNELPFIYTNPVASLMLAKGDRLFVL</sequence>
<organism evidence="17 18">
    <name type="scientific">Geranomyces variabilis</name>
    <dbReference type="NCBI Taxonomy" id="109894"/>
    <lineage>
        <taxon>Eukaryota</taxon>
        <taxon>Fungi</taxon>
        <taxon>Fungi incertae sedis</taxon>
        <taxon>Chytridiomycota</taxon>
        <taxon>Chytridiomycota incertae sedis</taxon>
        <taxon>Chytridiomycetes</taxon>
        <taxon>Spizellomycetales</taxon>
        <taxon>Powellomycetaceae</taxon>
        <taxon>Geranomyces</taxon>
    </lineage>
</organism>
<feature type="domain" description="Calcium-activated potassium channel BK alpha subunit" evidence="14">
    <location>
        <begin position="551"/>
        <end position="636"/>
    </location>
</feature>
<dbReference type="InterPro" id="IPR003148">
    <property type="entry name" value="RCK_N"/>
</dbReference>
<evidence type="ECO:0000259" key="15">
    <source>
        <dbReference type="Pfam" id="PF07885"/>
    </source>
</evidence>
<comment type="caution">
    <text evidence="17">The sequence shown here is derived from an EMBL/GenBank/DDBJ whole genome shotgun (WGS) entry which is preliminary data.</text>
</comment>
<evidence type="ECO:0000313" key="17">
    <source>
        <dbReference type="EMBL" id="KAJ3182035.1"/>
    </source>
</evidence>
<feature type="domain" description="RCK N-terminal" evidence="16">
    <location>
        <begin position="836"/>
        <end position="927"/>
    </location>
</feature>
<feature type="region of interest" description="Disordered" evidence="12">
    <location>
        <begin position="26"/>
        <end position="66"/>
    </location>
</feature>
<evidence type="ECO:0000256" key="3">
    <source>
        <dbReference type="ARBA" id="ARBA00022538"/>
    </source>
</evidence>
<keyword evidence="4 13" id="KW-0812">Transmembrane</keyword>
<protein>
    <submittedName>
        <fullName evidence="17">Potassium channel, sub T, member 2</fullName>
    </submittedName>
</protein>
<keyword evidence="10 17" id="KW-0407">Ion channel</keyword>
<keyword evidence="6" id="KW-0630">Potassium</keyword>
<evidence type="ECO:0000256" key="11">
    <source>
        <dbReference type="ARBA" id="ARBA00034430"/>
    </source>
</evidence>
<evidence type="ECO:0000259" key="14">
    <source>
        <dbReference type="Pfam" id="PF03493"/>
    </source>
</evidence>
<evidence type="ECO:0000259" key="16">
    <source>
        <dbReference type="Pfam" id="PF22614"/>
    </source>
</evidence>
<feature type="compositionally biased region" description="Basic and acidic residues" evidence="12">
    <location>
        <begin position="708"/>
        <end position="722"/>
    </location>
</feature>
<dbReference type="GO" id="GO:0005228">
    <property type="term" value="F:intracellular sodium-activated potassium channel activity"/>
    <property type="evidence" value="ECO:0007669"/>
    <property type="project" value="TreeGrafter"/>
</dbReference>
<evidence type="ECO:0000256" key="5">
    <source>
        <dbReference type="ARBA" id="ARBA00022826"/>
    </source>
</evidence>
<feature type="transmembrane region" description="Helical" evidence="13">
    <location>
        <begin position="175"/>
        <end position="196"/>
    </location>
</feature>
<feature type="transmembrane region" description="Helical" evidence="13">
    <location>
        <begin position="345"/>
        <end position="363"/>
    </location>
</feature>
<accession>A0AAD5TTE3</accession>
<feature type="domain" description="Potassium channel" evidence="15">
    <location>
        <begin position="325"/>
        <end position="397"/>
    </location>
</feature>
<dbReference type="Gene3D" id="1.10.287.70">
    <property type="match status" value="1"/>
</dbReference>
<dbReference type="Pfam" id="PF03493">
    <property type="entry name" value="BK_channel_a"/>
    <property type="match status" value="1"/>
</dbReference>
<dbReference type="GO" id="GO:0015271">
    <property type="term" value="F:outward rectifier potassium channel activity"/>
    <property type="evidence" value="ECO:0007669"/>
    <property type="project" value="TreeGrafter"/>
</dbReference>
<feature type="transmembrane region" description="Helical" evidence="13">
    <location>
        <begin position="375"/>
        <end position="396"/>
    </location>
</feature>
<keyword evidence="5" id="KW-0631">Potassium channel</keyword>
<dbReference type="InterPro" id="IPR003929">
    <property type="entry name" value="K_chnl_BK_asu"/>
</dbReference>
<dbReference type="SUPFAM" id="SSF81324">
    <property type="entry name" value="Voltage-gated potassium channels"/>
    <property type="match status" value="1"/>
</dbReference>
<feature type="transmembrane region" description="Helical" evidence="13">
    <location>
        <begin position="315"/>
        <end position="333"/>
    </location>
</feature>
<dbReference type="EMBL" id="JADGJQ010000010">
    <property type="protein sequence ID" value="KAJ3182035.1"/>
    <property type="molecule type" value="Genomic_DNA"/>
</dbReference>
<dbReference type="InterPro" id="IPR013099">
    <property type="entry name" value="K_chnl_dom"/>
</dbReference>
<dbReference type="Pfam" id="PF22614">
    <property type="entry name" value="Slo-like_RCK"/>
    <property type="match status" value="2"/>
</dbReference>
<dbReference type="InterPro" id="IPR047871">
    <property type="entry name" value="K_chnl_Slo-like"/>
</dbReference>
<dbReference type="Gene3D" id="3.40.50.720">
    <property type="entry name" value="NAD(P)-binding Rossmann-like Domain"/>
    <property type="match status" value="1"/>
</dbReference>
<feature type="domain" description="RCK N-terminal" evidence="16">
    <location>
        <begin position="414"/>
        <end position="534"/>
    </location>
</feature>
<evidence type="ECO:0000256" key="4">
    <source>
        <dbReference type="ARBA" id="ARBA00022692"/>
    </source>
</evidence>
<feature type="region of interest" description="Disordered" evidence="12">
    <location>
        <begin position="921"/>
        <end position="943"/>
    </location>
</feature>
<evidence type="ECO:0000256" key="9">
    <source>
        <dbReference type="ARBA" id="ARBA00023136"/>
    </source>
</evidence>
<keyword evidence="2" id="KW-0813">Transport</keyword>
<feature type="compositionally biased region" description="Basic residues" evidence="12">
    <location>
        <begin position="1070"/>
        <end position="1081"/>
    </location>
</feature>
<feature type="compositionally biased region" description="Basic and acidic residues" evidence="12">
    <location>
        <begin position="748"/>
        <end position="757"/>
    </location>
</feature>
<comment type="catalytic activity">
    <reaction evidence="11">
        <text>K(+)(in) = K(+)(out)</text>
        <dbReference type="Rhea" id="RHEA:29463"/>
        <dbReference type="ChEBI" id="CHEBI:29103"/>
    </reaction>
</comment>
<keyword evidence="8" id="KW-0406">Ion transport</keyword>
<feature type="transmembrane region" description="Helical" evidence="13">
    <location>
        <begin position="216"/>
        <end position="235"/>
    </location>
</feature>
<keyword evidence="7 13" id="KW-1133">Transmembrane helix</keyword>
<proteinExistence type="predicted"/>
<dbReference type="Proteomes" id="UP001212152">
    <property type="component" value="Unassembled WGS sequence"/>
</dbReference>
<feature type="compositionally biased region" description="Polar residues" evidence="12">
    <location>
        <begin position="27"/>
        <end position="37"/>
    </location>
</feature>
<gene>
    <name evidence="17" type="primary">KCNT2_1</name>
    <name evidence="17" type="ORF">HDU87_000375</name>
</gene>
<feature type="region of interest" description="Disordered" evidence="12">
    <location>
        <begin position="123"/>
        <end position="142"/>
    </location>
</feature>
<dbReference type="GO" id="GO:0005886">
    <property type="term" value="C:plasma membrane"/>
    <property type="evidence" value="ECO:0007669"/>
    <property type="project" value="TreeGrafter"/>
</dbReference>
<evidence type="ECO:0000256" key="13">
    <source>
        <dbReference type="SAM" id="Phobius"/>
    </source>
</evidence>
<name>A0AAD5TTE3_9FUNG</name>
<evidence type="ECO:0000256" key="8">
    <source>
        <dbReference type="ARBA" id="ARBA00023065"/>
    </source>
</evidence>
<evidence type="ECO:0000256" key="6">
    <source>
        <dbReference type="ARBA" id="ARBA00022958"/>
    </source>
</evidence>
<dbReference type="Pfam" id="PF07885">
    <property type="entry name" value="Ion_trans_2"/>
    <property type="match status" value="1"/>
</dbReference>
<evidence type="ECO:0000256" key="7">
    <source>
        <dbReference type="ARBA" id="ARBA00022989"/>
    </source>
</evidence>
<keyword evidence="9 13" id="KW-0472">Membrane</keyword>
<feature type="region of interest" description="Disordered" evidence="12">
    <location>
        <begin position="708"/>
        <end position="771"/>
    </location>
</feature>
<keyword evidence="18" id="KW-1185">Reference proteome</keyword>
<evidence type="ECO:0000256" key="10">
    <source>
        <dbReference type="ARBA" id="ARBA00023303"/>
    </source>
</evidence>
<evidence type="ECO:0000256" key="1">
    <source>
        <dbReference type="ARBA" id="ARBA00004141"/>
    </source>
</evidence>
<feature type="region of interest" description="Disordered" evidence="12">
    <location>
        <begin position="979"/>
        <end position="1082"/>
    </location>
</feature>
<feature type="compositionally biased region" description="Pro residues" evidence="12">
    <location>
        <begin position="759"/>
        <end position="768"/>
    </location>
</feature>